<comment type="function">
    <text evidence="1 10">Controls the rotational direction of flagella during chemotaxis.</text>
</comment>
<protein>
    <recommendedName>
        <fullName evidence="10">Flagellar protein FliL</fullName>
    </recommendedName>
</protein>
<keyword evidence="10" id="KW-0997">Cell inner membrane</keyword>
<feature type="transmembrane region" description="Helical" evidence="10">
    <location>
        <begin position="24"/>
        <end position="47"/>
    </location>
</feature>
<keyword evidence="11" id="KW-0282">Flagellum</keyword>
<dbReference type="KEGG" id="pcam:HNE05_06760"/>
<keyword evidence="12" id="KW-1185">Reference proteome</keyword>
<dbReference type="Pfam" id="PF03748">
    <property type="entry name" value="FliL"/>
    <property type="match status" value="1"/>
</dbReference>
<keyword evidence="5 10" id="KW-0145">Chemotaxis</keyword>
<comment type="subcellular location">
    <subcellularLocation>
        <location evidence="10">Cell inner membrane</location>
    </subcellularLocation>
    <subcellularLocation>
        <location evidence="2">Cell membrane</location>
        <topology evidence="2">Single-pass membrane protein</topology>
    </subcellularLocation>
</comment>
<evidence type="ECO:0000256" key="1">
    <source>
        <dbReference type="ARBA" id="ARBA00002254"/>
    </source>
</evidence>
<evidence type="ECO:0000256" key="8">
    <source>
        <dbReference type="ARBA" id="ARBA00022989"/>
    </source>
</evidence>
<dbReference type="PANTHER" id="PTHR35091">
    <property type="entry name" value="FLAGELLAR PROTEIN FLIL"/>
    <property type="match status" value="1"/>
</dbReference>
<comment type="similarity">
    <text evidence="3 10">Belongs to the FliL family.</text>
</comment>
<keyword evidence="4" id="KW-1003">Cell membrane</keyword>
<keyword evidence="8 10" id="KW-1133">Transmembrane helix</keyword>
<evidence type="ECO:0000256" key="10">
    <source>
        <dbReference type="RuleBase" id="RU364125"/>
    </source>
</evidence>
<evidence type="ECO:0000256" key="7">
    <source>
        <dbReference type="ARBA" id="ARBA00022779"/>
    </source>
</evidence>
<keyword evidence="7 10" id="KW-0283">Flagellar rotation</keyword>
<evidence type="ECO:0000256" key="4">
    <source>
        <dbReference type="ARBA" id="ARBA00022475"/>
    </source>
</evidence>
<keyword evidence="6 10" id="KW-0812">Transmembrane</keyword>
<evidence type="ECO:0000313" key="11">
    <source>
        <dbReference type="EMBL" id="QKE63074.1"/>
    </source>
</evidence>
<dbReference type="Proteomes" id="UP000501379">
    <property type="component" value="Chromosome"/>
</dbReference>
<dbReference type="GO" id="GO:0006935">
    <property type="term" value="P:chemotaxis"/>
    <property type="evidence" value="ECO:0007669"/>
    <property type="project" value="UniProtKB-KW"/>
</dbReference>
<keyword evidence="11" id="KW-0969">Cilium</keyword>
<accession>A0A6M8F3N5</accession>
<keyword evidence="9 10" id="KW-0472">Membrane</keyword>
<dbReference type="PANTHER" id="PTHR35091:SF2">
    <property type="entry name" value="FLAGELLAR PROTEIN FLIL"/>
    <property type="match status" value="1"/>
</dbReference>
<reference evidence="11" key="1">
    <citation type="submission" date="2020-07" db="EMBL/GenBank/DDBJ databases">
        <title>Nitrate ammonifying Pseudomonas campi sp. nov. isolated from German agricultural grassland.</title>
        <authorList>
            <person name="Timsy T."/>
            <person name="Ulrich A."/>
            <person name="Spanner T."/>
            <person name="Foesel B."/>
            <person name="Kolb S."/>
            <person name="Horn M.A."/>
            <person name="Behrendt U."/>
        </authorList>
    </citation>
    <scope>NUCLEOTIDE SEQUENCE</scope>
    <source>
        <strain evidence="11">S1-A32-2</strain>
    </source>
</reference>
<evidence type="ECO:0000256" key="3">
    <source>
        <dbReference type="ARBA" id="ARBA00008281"/>
    </source>
</evidence>
<keyword evidence="11" id="KW-0966">Cell projection</keyword>
<evidence type="ECO:0000256" key="5">
    <source>
        <dbReference type="ARBA" id="ARBA00022500"/>
    </source>
</evidence>
<dbReference type="NCBIfam" id="NF004285">
    <property type="entry name" value="PRK05696.1"/>
    <property type="match status" value="1"/>
</dbReference>
<name>A0A6M8F3N5_9GAMM</name>
<evidence type="ECO:0000313" key="12">
    <source>
        <dbReference type="Proteomes" id="UP000501379"/>
    </source>
</evidence>
<dbReference type="GO" id="GO:0071978">
    <property type="term" value="P:bacterial-type flagellum-dependent swarming motility"/>
    <property type="evidence" value="ECO:0007669"/>
    <property type="project" value="TreeGrafter"/>
</dbReference>
<gene>
    <name evidence="11" type="primary">fliL</name>
    <name evidence="11" type="ORF">HNE05_06760</name>
</gene>
<dbReference type="GO" id="GO:0009425">
    <property type="term" value="C:bacterial-type flagellum basal body"/>
    <property type="evidence" value="ECO:0007669"/>
    <property type="project" value="InterPro"/>
</dbReference>
<evidence type="ECO:0000256" key="2">
    <source>
        <dbReference type="ARBA" id="ARBA00004162"/>
    </source>
</evidence>
<evidence type="ECO:0000256" key="9">
    <source>
        <dbReference type="ARBA" id="ARBA00023136"/>
    </source>
</evidence>
<dbReference type="AlphaFoldDB" id="A0A6M8F3N5"/>
<sequence length="178" mass="19286">MAKKQAPQPTTDGDKPAGKSKLKLIILIGVALLLAIGLSVGATLFLLGKGDSKAQEGEVAEEGAAESAAPVKKLAIYEQIAPAFIVNFNHQGRQRYMQVSVALMARDQAELDALKVHMPVLRNRLVMMFSGQDFATLLTPLGKEMLRQQATTTVQELAQKETGKMVVEQVLFTNLVLQ</sequence>
<proteinExistence type="inferred from homology"/>
<evidence type="ECO:0000256" key="6">
    <source>
        <dbReference type="ARBA" id="ARBA00022692"/>
    </source>
</evidence>
<organism evidence="11 12">
    <name type="scientific">Aquipseudomonas campi</name>
    <dbReference type="NCBI Taxonomy" id="2731681"/>
    <lineage>
        <taxon>Bacteria</taxon>
        <taxon>Pseudomonadati</taxon>
        <taxon>Pseudomonadota</taxon>
        <taxon>Gammaproteobacteria</taxon>
        <taxon>Pseudomonadales</taxon>
        <taxon>Pseudomonadaceae</taxon>
        <taxon>Aquipseudomonas</taxon>
    </lineage>
</organism>
<dbReference type="GO" id="GO:0005886">
    <property type="term" value="C:plasma membrane"/>
    <property type="evidence" value="ECO:0007669"/>
    <property type="project" value="UniProtKB-SubCell"/>
</dbReference>
<dbReference type="InterPro" id="IPR005503">
    <property type="entry name" value="FliL"/>
</dbReference>
<dbReference type="RefSeq" id="WP_173205950.1">
    <property type="nucleotide sequence ID" value="NZ_CP053697.2"/>
</dbReference>
<dbReference type="EMBL" id="CP053697">
    <property type="protein sequence ID" value="QKE63074.1"/>
    <property type="molecule type" value="Genomic_DNA"/>
</dbReference>